<evidence type="ECO:0000313" key="8">
    <source>
        <dbReference type="EMBL" id="QJD99855.1"/>
    </source>
</evidence>
<dbReference type="FunFam" id="3.30.1340.30:FF:000001">
    <property type="entry name" value="Molecular chaperone OsmY"/>
    <property type="match status" value="1"/>
</dbReference>
<dbReference type="SMART" id="SM00749">
    <property type="entry name" value="BON"/>
    <property type="match status" value="1"/>
</dbReference>
<feature type="domain" description="BON" evidence="7">
    <location>
        <begin position="41"/>
        <end position="108"/>
    </location>
</feature>
<gene>
    <name evidence="8" type="ORF">HH212_07325</name>
</gene>
<accession>A0A7Z2VV91</accession>
<dbReference type="EMBL" id="CP051685">
    <property type="protein sequence ID" value="QJD99855.1"/>
    <property type="molecule type" value="Genomic_DNA"/>
</dbReference>
<dbReference type="Gene3D" id="3.30.1340.30">
    <property type="match status" value="1"/>
</dbReference>
<name>A0A7Z2VV91_9BURK</name>
<evidence type="ECO:0000256" key="6">
    <source>
        <dbReference type="SAM" id="SignalP"/>
    </source>
</evidence>
<dbReference type="Proteomes" id="UP000502415">
    <property type="component" value="Chromosome"/>
</dbReference>
<evidence type="ECO:0000259" key="7">
    <source>
        <dbReference type="PROSITE" id="PS50914"/>
    </source>
</evidence>
<organism evidence="8 9">
    <name type="scientific">Massilia forsythiae</name>
    <dbReference type="NCBI Taxonomy" id="2728020"/>
    <lineage>
        <taxon>Bacteria</taxon>
        <taxon>Pseudomonadati</taxon>
        <taxon>Pseudomonadota</taxon>
        <taxon>Betaproteobacteria</taxon>
        <taxon>Burkholderiales</taxon>
        <taxon>Oxalobacteraceae</taxon>
        <taxon>Telluria group</taxon>
        <taxon>Massilia</taxon>
    </lineage>
</organism>
<evidence type="ECO:0000313" key="9">
    <source>
        <dbReference type="Proteomes" id="UP000502415"/>
    </source>
</evidence>
<keyword evidence="9" id="KW-1185">Reference proteome</keyword>
<evidence type="ECO:0000256" key="2">
    <source>
        <dbReference type="ARBA" id="ARBA00022729"/>
    </source>
</evidence>
<evidence type="ECO:0000256" key="5">
    <source>
        <dbReference type="ARBA" id="ARBA00070588"/>
    </source>
</evidence>
<dbReference type="PANTHER" id="PTHR34606:SF16">
    <property type="entry name" value="BON DOMAIN-CONTAINING PROTEIN"/>
    <property type="match status" value="1"/>
</dbReference>
<dbReference type="PANTHER" id="PTHR34606">
    <property type="entry name" value="BON DOMAIN-CONTAINING PROTEIN"/>
    <property type="match status" value="1"/>
</dbReference>
<evidence type="ECO:0000256" key="4">
    <source>
        <dbReference type="ARBA" id="ARBA00022764"/>
    </source>
</evidence>
<dbReference type="PROSITE" id="PS50914">
    <property type="entry name" value="BON"/>
    <property type="match status" value="1"/>
</dbReference>
<keyword evidence="2 6" id="KW-0732">Signal</keyword>
<evidence type="ECO:0000256" key="1">
    <source>
        <dbReference type="ARBA" id="ARBA00004418"/>
    </source>
</evidence>
<dbReference type="InterPro" id="IPR007055">
    <property type="entry name" value="BON_dom"/>
</dbReference>
<keyword evidence="3" id="KW-0677">Repeat</keyword>
<evidence type="ECO:0000256" key="3">
    <source>
        <dbReference type="ARBA" id="ARBA00022737"/>
    </source>
</evidence>
<dbReference type="InterPro" id="IPR014004">
    <property type="entry name" value="Transpt-assoc_nodulatn_dom_bac"/>
</dbReference>
<dbReference type="RefSeq" id="WP_169434804.1">
    <property type="nucleotide sequence ID" value="NZ_CP051685.1"/>
</dbReference>
<reference evidence="8 9" key="1">
    <citation type="submission" date="2020-04" db="EMBL/GenBank/DDBJ databases">
        <title>Genome sequencing of novel species.</title>
        <authorList>
            <person name="Heo J."/>
            <person name="Kim S.-J."/>
            <person name="Kim J.-S."/>
            <person name="Hong S.-B."/>
            <person name="Kwon S.-W."/>
        </authorList>
    </citation>
    <scope>NUCLEOTIDE SEQUENCE [LARGE SCALE GENOMIC DNA]</scope>
    <source>
        <strain evidence="8 9">GN2-R2</strain>
    </source>
</reference>
<sequence>MTFTRRFQSAIAQSVIAGTLLVSLAACAPTATREGTGEYVDDAVITSKVKAAFAADPTVKATQVKVETFKGTVQLSGFVDSRESSQRAVELARNIKGVTSVKNDTVIR</sequence>
<dbReference type="InterPro" id="IPR051686">
    <property type="entry name" value="Lipoprotein_DolP"/>
</dbReference>
<feature type="chain" id="PRO_5031567270" description="Osmotically-inducible protein Y" evidence="6">
    <location>
        <begin position="29"/>
        <end position="108"/>
    </location>
</feature>
<proteinExistence type="predicted"/>
<protein>
    <recommendedName>
        <fullName evidence="5">Osmotically-inducible protein Y</fullName>
    </recommendedName>
</protein>
<dbReference type="KEGG" id="mfy:HH212_07325"/>
<keyword evidence="4" id="KW-0574">Periplasm</keyword>
<comment type="subcellular location">
    <subcellularLocation>
        <location evidence="1">Periplasm</location>
    </subcellularLocation>
</comment>
<dbReference type="Pfam" id="PF04972">
    <property type="entry name" value="BON"/>
    <property type="match status" value="1"/>
</dbReference>
<feature type="signal peptide" evidence="6">
    <location>
        <begin position="1"/>
        <end position="28"/>
    </location>
</feature>
<dbReference type="PROSITE" id="PS51257">
    <property type="entry name" value="PROKAR_LIPOPROTEIN"/>
    <property type="match status" value="1"/>
</dbReference>
<dbReference type="GO" id="GO:0042597">
    <property type="term" value="C:periplasmic space"/>
    <property type="evidence" value="ECO:0007669"/>
    <property type="project" value="UniProtKB-SubCell"/>
</dbReference>
<dbReference type="AlphaFoldDB" id="A0A7Z2VV91"/>